<feature type="region of interest" description="Disordered" evidence="5">
    <location>
        <begin position="1"/>
        <end position="27"/>
    </location>
</feature>
<feature type="compositionally biased region" description="Low complexity" evidence="5">
    <location>
        <begin position="17"/>
        <end position="27"/>
    </location>
</feature>
<evidence type="ECO:0000256" key="4">
    <source>
        <dbReference type="PROSITE-ProRule" id="PRU01131"/>
    </source>
</evidence>
<accession>A0A8T1PSJ8</accession>
<name>A0A8T1PSJ8_CARIL</name>
<dbReference type="GO" id="GO:0008270">
    <property type="term" value="F:zinc ion binding"/>
    <property type="evidence" value="ECO:0007669"/>
    <property type="project" value="UniProtKB-KW"/>
</dbReference>
<dbReference type="EMBL" id="CM031816">
    <property type="protein sequence ID" value="KAG6645218.1"/>
    <property type="molecule type" value="Genomic_DNA"/>
</dbReference>
<dbReference type="InterPro" id="IPR007650">
    <property type="entry name" value="Zf-FLZ_dom"/>
</dbReference>
<feature type="zinc finger region" description="FLZ-type" evidence="4">
    <location>
        <begin position="239"/>
        <end position="283"/>
    </location>
</feature>
<dbReference type="PROSITE" id="PS51795">
    <property type="entry name" value="ZF_FLZ"/>
    <property type="match status" value="1"/>
</dbReference>
<dbReference type="Proteomes" id="UP000811609">
    <property type="component" value="Chromosome 8"/>
</dbReference>
<organism evidence="7 8">
    <name type="scientific">Carya illinoinensis</name>
    <name type="common">Pecan</name>
    <dbReference type="NCBI Taxonomy" id="32201"/>
    <lineage>
        <taxon>Eukaryota</taxon>
        <taxon>Viridiplantae</taxon>
        <taxon>Streptophyta</taxon>
        <taxon>Embryophyta</taxon>
        <taxon>Tracheophyta</taxon>
        <taxon>Spermatophyta</taxon>
        <taxon>Magnoliopsida</taxon>
        <taxon>eudicotyledons</taxon>
        <taxon>Gunneridae</taxon>
        <taxon>Pentapetalae</taxon>
        <taxon>rosids</taxon>
        <taxon>fabids</taxon>
        <taxon>Fagales</taxon>
        <taxon>Juglandaceae</taxon>
        <taxon>Carya</taxon>
    </lineage>
</organism>
<protein>
    <recommendedName>
        <fullName evidence="6">FLZ-type domain-containing protein</fullName>
    </recommendedName>
</protein>
<comment type="caution">
    <text evidence="7">The sequence shown here is derived from an EMBL/GenBank/DDBJ whole genome shotgun (WGS) entry which is preliminary data.</text>
</comment>
<dbReference type="PANTHER" id="PTHR46443">
    <property type="entry name" value="FCS-LIKE ZINC FINGER 8"/>
    <property type="match status" value="1"/>
</dbReference>
<comment type="similarity">
    <text evidence="1">Belongs to the FLZ family.</text>
</comment>
<evidence type="ECO:0000256" key="1">
    <source>
        <dbReference type="ARBA" id="ARBA00009374"/>
    </source>
</evidence>
<dbReference type="PANTHER" id="PTHR46443:SF3">
    <property type="entry name" value="PROTEIN MARD1"/>
    <property type="match status" value="1"/>
</dbReference>
<evidence type="ECO:0000256" key="3">
    <source>
        <dbReference type="ARBA" id="ARBA00022771"/>
    </source>
</evidence>
<feature type="domain" description="FLZ-type" evidence="6">
    <location>
        <begin position="239"/>
        <end position="283"/>
    </location>
</feature>
<proteinExistence type="inferred from homology"/>
<sequence length="294" mass="32746">MLRNRSRAMTSKQSIMAADHSSQASSAQKRTRPVAFFFGCPRFRAFKAKGLSETQTVVSPTSILDTIPFCSLGNPFTYDRSRSISAKSSSESKHSWEANDSKGIGLALIDTLHDGSIEENSFEPTSRKVIFGTKLRVQIPPLPPSTLSPTESPKSPADFGIKTKNFKLSEFGSPSSVIQTKHSPRVVTVNLSVSEMELSEDYTCVICRGPFPRTTHIFDDCIVETYSSLPGEPSSSSENFLSFCFTCKKTLEQTEDIYIYRGEKAFCSHKCRHQEMLLDGVENPDFDHPHEEFS</sequence>
<evidence type="ECO:0000256" key="2">
    <source>
        <dbReference type="ARBA" id="ARBA00022723"/>
    </source>
</evidence>
<keyword evidence="3" id="KW-0863">Zinc-finger</keyword>
<dbReference type="InterPro" id="IPR044593">
    <property type="entry name" value="FLZ8/MARD1"/>
</dbReference>
<dbReference type="Pfam" id="PF04570">
    <property type="entry name" value="zf-FLZ"/>
    <property type="match status" value="1"/>
</dbReference>
<evidence type="ECO:0000259" key="6">
    <source>
        <dbReference type="PROSITE" id="PS51795"/>
    </source>
</evidence>
<reference evidence="7" key="1">
    <citation type="submission" date="2020-12" db="EMBL/GenBank/DDBJ databases">
        <title>WGS assembly of Carya illinoinensis cv. Pawnee.</title>
        <authorList>
            <person name="Platts A."/>
            <person name="Shu S."/>
            <person name="Wright S."/>
            <person name="Barry K."/>
            <person name="Edger P."/>
            <person name="Pires J.C."/>
            <person name="Schmutz J."/>
        </authorList>
    </citation>
    <scope>NUCLEOTIDE SEQUENCE</scope>
    <source>
        <tissue evidence="7">Leaf</tissue>
    </source>
</reference>
<evidence type="ECO:0000313" key="8">
    <source>
        <dbReference type="Proteomes" id="UP000811609"/>
    </source>
</evidence>
<keyword evidence="3" id="KW-0862">Zinc</keyword>
<evidence type="ECO:0000313" key="7">
    <source>
        <dbReference type="EMBL" id="KAG6645218.1"/>
    </source>
</evidence>
<gene>
    <name evidence="7" type="ORF">CIPAW_08G107400</name>
</gene>
<keyword evidence="2" id="KW-0479">Metal-binding</keyword>
<keyword evidence="8" id="KW-1185">Reference proteome</keyword>
<evidence type="ECO:0000256" key="5">
    <source>
        <dbReference type="SAM" id="MobiDB-lite"/>
    </source>
</evidence>
<dbReference type="AlphaFoldDB" id="A0A8T1PSJ8"/>